<dbReference type="InterPro" id="IPR029063">
    <property type="entry name" value="SAM-dependent_MTases_sf"/>
</dbReference>
<sequence>MVSTIPNYDPTLFQGAAWYYARYRSKYPKALFDLLADIFNLDGTGRLLDLGCGAGLIAIPFCDRFAEVIAVDPDAEMLKEAEEQATNLGANNIIWLQDRAESISPDWGQFRLATLGRSFHWMQRELVLEKLYSLLSDDGGIAIIKTSDDPWHSEHPWKQTAIAVVKRWLGEQRRTGKAGQGLWKPLEVSHDEVLAKSKFPRHANYEIKFEQSWTIDSYLGYIYSTAFALPSFFGENRKNFEVDLRESLLKIEPSGKFTEELLVNALIAWKQ</sequence>
<keyword evidence="2 4" id="KW-0808">Transferase</keyword>
<gene>
    <name evidence="4" type="ORF">ACE1CA_20970</name>
</gene>
<dbReference type="Pfam" id="PF13649">
    <property type="entry name" value="Methyltransf_25"/>
    <property type="match status" value="1"/>
</dbReference>
<dbReference type="Gene3D" id="3.40.50.150">
    <property type="entry name" value="Vaccinia Virus protein VP39"/>
    <property type="match status" value="1"/>
</dbReference>
<evidence type="ECO:0000313" key="4">
    <source>
        <dbReference type="EMBL" id="MFB2837005.1"/>
    </source>
</evidence>
<keyword evidence="1 4" id="KW-0489">Methyltransferase</keyword>
<dbReference type="PANTHER" id="PTHR44942:SF4">
    <property type="entry name" value="METHYLTRANSFERASE TYPE 11 DOMAIN-CONTAINING PROTEIN"/>
    <property type="match status" value="1"/>
</dbReference>
<protein>
    <submittedName>
        <fullName evidence="4">Class I SAM-dependent methyltransferase</fullName>
        <ecNumber evidence="4">2.1.-.-</ecNumber>
    </submittedName>
</protein>
<reference evidence="4 5" key="1">
    <citation type="submission" date="2024-09" db="EMBL/GenBank/DDBJ databases">
        <title>Floridaenema gen nov. (Aerosakkonemataceae, Aerosakkonematales ord. nov., Cyanobacteria) from benthic tropical and subtropical fresh waters, with the description of four new species.</title>
        <authorList>
            <person name="Moretto J.A."/>
            <person name="Berthold D.E."/>
            <person name="Lefler F.W."/>
            <person name="Huang I.-S."/>
            <person name="Laughinghouse H. IV."/>
        </authorList>
    </citation>
    <scope>NUCLEOTIDE SEQUENCE [LARGE SCALE GENOMIC DNA]</scope>
    <source>
        <strain evidence="4 5">BLCC-F167</strain>
    </source>
</reference>
<evidence type="ECO:0000313" key="5">
    <source>
        <dbReference type="Proteomes" id="UP001576780"/>
    </source>
</evidence>
<dbReference type="GO" id="GO:0032259">
    <property type="term" value="P:methylation"/>
    <property type="evidence" value="ECO:0007669"/>
    <property type="project" value="UniProtKB-KW"/>
</dbReference>
<evidence type="ECO:0000256" key="2">
    <source>
        <dbReference type="ARBA" id="ARBA00022679"/>
    </source>
</evidence>
<keyword evidence="5" id="KW-1185">Reference proteome</keyword>
<evidence type="ECO:0000259" key="3">
    <source>
        <dbReference type="Pfam" id="PF13649"/>
    </source>
</evidence>
<dbReference type="Proteomes" id="UP001576780">
    <property type="component" value="Unassembled WGS sequence"/>
</dbReference>
<accession>A0ABV4WPK0</accession>
<dbReference type="EMBL" id="JBHFNT010000193">
    <property type="protein sequence ID" value="MFB2837005.1"/>
    <property type="molecule type" value="Genomic_DNA"/>
</dbReference>
<name>A0ABV4WPK0_9CYAN</name>
<dbReference type="EC" id="2.1.-.-" evidence="4"/>
<proteinExistence type="predicted"/>
<evidence type="ECO:0000256" key="1">
    <source>
        <dbReference type="ARBA" id="ARBA00022603"/>
    </source>
</evidence>
<dbReference type="GO" id="GO:0008168">
    <property type="term" value="F:methyltransferase activity"/>
    <property type="evidence" value="ECO:0007669"/>
    <property type="project" value="UniProtKB-KW"/>
</dbReference>
<dbReference type="CDD" id="cd02440">
    <property type="entry name" value="AdoMet_MTases"/>
    <property type="match status" value="1"/>
</dbReference>
<dbReference type="PANTHER" id="PTHR44942">
    <property type="entry name" value="METHYLTRANSF_11 DOMAIN-CONTAINING PROTEIN"/>
    <property type="match status" value="1"/>
</dbReference>
<dbReference type="InterPro" id="IPR041698">
    <property type="entry name" value="Methyltransf_25"/>
</dbReference>
<organism evidence="4 5">
    <name type="scientific">Floridaenema evergladense BLCC-F167</name>
    <dbReference type="NCBI Taxonomy" id="3153639"/>
    <lineage>
        <taxon>Bacteria</taxon>
        <taxon>Bacillati</taxon>
        <taxon>Cyanobacteriota</taxon>
        <taxon>Cyanophyceae</taxon>
        <taxon>Oscillatoriophycideae</taxon>
        <taxon>Aerosakkonematales</taxon>
        <taxon>Aerosakkonemataceae</taxon>
        <taxon>Floridanema</taxon>
        <taxon>Floridanema evergladense</taxon>
    </lineage>
</organism>
<comment type="caution">
    <text evidence="4">The sequence shown here is derived from an EMBL/GenBank/DDBJ whole genome shotgun (WGS) entry which is preliminary data.</text>
</comment>
<dbReference type="SUPFAM" id="SSF53335">
    <property type="entry name" value="S-adenosyl-L-methionine-dependent methyltransferases"/>
    <property type="match status" value="1"/>
</dbReference>
<dbReference type="RefSeq" id="WP_413279366.1">
    <property type="nucleotide sequence ID" value="NZ_JBHFNT010000193.1"/>
</dbReference>
<feature type="domain" description="Methyltransferase" evidence="3">
    <location>
        <begin position="48"/>
        <end position="139"/>
    </location>
</feature>
<dbReference type="InterPro" id="IPR051052">
    <property type="entry name" value="Diverse_substrate_MTase"/>
</dbReference>